<dbReference type="PANTHER" id="PTHR34094:SF1">
    <property type="entry name" value="PROTEIN FAM185A"/>
    <property type="match status" value="1"/>
</dbReference>
<evidence type="ECO:0000259" key="1">
    <source>
        <dbReference type="Pfam" id="PF13349"/>
    </source>
</evidence>
<accession>A0A2C9KH12</accession>
<evidence type="ECO:0000313" key="2">
    <source>
        <dbReference type="EnsemblMetazoa" id="BGLB019576-PA"/>
    </source>
</evidence>
<organism evidence="2 3">
    <name type="scientific">Biomphalaria glabrata</name>
    <name type="common">Bloodfluke planorb</name>
    <name type="synonym">Freshwater snail</name>
    <dbReference type="NCBI Taxonomy" id="6526"/>
    <lineage>
        <taxon>Eukaryota</taxon>
        <taxon>Metazoa</taxon>
        <taxon>Spiralia</taxon>
        <taxon>Lophotrochozoa</taxon>
        <taxon>Mollusca</taxon>
        <taxon>Gastropoda</taxon>
        <taxon>Heterobranchia</taxon>
        <taxon>Euthyneura</taxon>
        <taxon>Panpulmonata</taxon>
        <taxon>Hygrophila</taxon>
        <taxon>Lymnaeoidea</taxon>
        <taxon>Planorbidae</taxon>
        <taxon>Biomphalaria</taxon>
    </lineage>
</organism>
<dbReference type="InterPro" id="IPR025164">
    <property type="entry name" value="Toastrack_DUF4097"/>
</dbReference>
<dbReference type="VEuPathDB" id="VectorBase:BGLB019576"/>
<dbReference type="OrthoDB" id="5984441at2759"/>
<feature type="domain" description="DUF4097" evidence="1">
    <location>
        <begin position="262"/>
        <end position="421"/>
    </location>
</feature>
<dbReference type="KEGG" id="bgt:106052533"/>
<dbReference type="STRING" id="6526.A0A2C9KH12"/>
<dbReference type="Proteomes" id="UP000076420">
    <property type="component" value="Unassembled WGS sequence"/>
</dbReference>
<reference evidence="2" key="1">
    <citation type="submission" date="2020-05" db="UniProtKB">
        <authorList>
            <consortium name="EnsemblMetazoa"/>
        </authorList>
    </citation>
    <scope>IDENTIFICATION</scope>
    <source>
        <strain evidence="2">BB02</strain>
    </source>
</reference>
<proteinExistence type="predicted"/>
<gene>
    <name evidence="2" type="primary">106052533</name>
</gene>
<dbReference type="Pfam" id="PF13349">
    <property type="entry name" value="DUF4097"/>
    <property type="match status" value="1"/>
</dbReference>
<evidence type="ECO:0000313" key="3">
    <source>
        <dbReference type="Proteomes" id="UP000076420"/>
    </source>
</evidence>
<dbReference type="VEuPathDB" id="VectorBase:BGLAX_049790"/>
<name>A0A2C9KH12_BIOGL</name>
<protein>
    <recommendedName>
        <fullName evidence="1">DUF4097 domain-containing protein</fullName>
    </recommendedName>
</protein>
<dbReference type="EnsemblMetazoa" id="BGLB019576-RA">
    <property type="protein sequence ID" value="BGLB019576-PA"/>
    <property type="gene ID" value="BGLB019576"/>
</dbReference>
<sequence length="440" mass="48957">MWPFRVIPMRSAICLQKLKQNTSSAYFTTFIGKCRINRSMQHSSQSHKLLIQNKLLNYHYISLTQPHCCMYTSPVHFNTTETADNSRDSSMNVQTLLETWFYEVCPRGSLSATMPFKTYIKSLKQPGLNKVIIQLHYDIDSNSDHKVPESIQLSQISNMYELKVSFDEDKANMNVSCEVTNGVVLPVVCIIQVPLQFDLNLKLLEEKDVHVEGMESNKIVVEAEKGNCCFNNVKCMSLSAMSRSGNITCGSTLHGNSYFQTRKSGSISTEKLQGSNIICETEMGSVSVKSLYADNATFRSDAGSINLGHCHGQLYLLAGQSDVNIGSLDGDLDIGLQSGNVSVHLSRHQKANIEVGTGDISVSFPDTASTDLNLDCNAVTVDNRIDVHFTDSELPHHKEGYIGIKGMSLVNVRTLSGTVNLQSRDWIETTNLFMHKFKDL</sequence>
<dbReference type="AlphaFoldDB" id="A0A2C9KH12"/>
<dbReference type="PANTHER" id="PTHR34094">
    <property type="match status" value="1"/>
</dbReference>